<protein>
    <recommendedName>
        <fullName evidence="2">cyclin-dependent kinase</fullName>
        <ecNumber evidence="2">2.7.11.22</ecNumber>
    </recommendedName>
</protein>
<dbReference type="InterPro" id="IPR011009">
    <property type="entry name" value="Kinase-like_dom_sf"/>
</dbReference>
<evidence type="ECO:0000256" key="1">
    <source>
        <dbReference type="ARBA" id="ARBA00006485"/>
    </source>
</evidence>
<organism evidence="12">
    <name type="scientific">Clastoptera arizonana</name>
    <name type="common">Arizona spittle bug</name>
    <dbReference type="NCBI Taxonomy" id="38151"/>
    <lineage>
        <taxon>Eukaryota</taxon>
        <taxon>Metazoa</taxon>
        <taxon>Ecdysozoa</taxon>
        <taxon>Arthropoda</taxon>
        <taxon>Hexapoda</taxon>
        <taxon>Insecta</taxon>
        <taxon>Pterygota</taxon>
        <taxon>Neoptera</taxon>
        <taxon>Paraneoptera</taxon>
        <taxon>Hemiptera</taxon>
        <taxon>Auchenorrhyncha</taxon>
        <taxon>Cercopoidea</taxon>
        <taxon>Clastopteridae</taxon>
        <taxon>Clastoptera</taxon>
    </lineage>
</organism>
<dbReference type="Pfam" id="PF00069">
    <property type="entry name" value="Pkinase"/>
    <property type="match status" value="1"/>
</dbReference>
<gene>
    <name evidence="12" type="ORF">g.9578</name>
</gene>
<feature type="binding site" evidence="10">
    <location>
        <position position="34"/>
    </location>
    <ligand>
        <name>ATP</name>
        <dbReference type="ChEBI" id="CHEBI:30616"/>
    </ligand>
</feature>
<dbReference type="InterPro" id="IPR008271">
    <property type="entry name" value="Ser/Thr_kinase_AS"/>
</dbReference>
<comment type="catalytic activity">
    <reaction evidence="8">
        <text>L-threonyl-[protein] + ATP = O-phospho-L-threonyl-[protein] + ADP + H(+)</text>
        <dbReference type="Rhea" id="RHEA:46608"/>
        <dbReference type="Rhea" id="RHEA-COMP:11060"/>
        <dbReference type="Rhea" id="RHEA-COMP:11605"/>
        <dbReference type="ChEBI" id="CHEBI:15378"/>
        <dbReference type="ChEBI" id="CHEBI:30013"/>
        <dbReference type="ChEBI" id="CHEBI:30616"/>
        <dbReference type="ChEBI" id="CHEBI:61977"/>
        <dbReference type="ChEBI" id="CHEBI:456216"/>
        <dbReference type="EC" id="2.7.11.22"/>
    </reaction>
</comment>
<evidence type="ECO:0000259" key="11">
    <source>
        <dbReference type="PROSITE" id="PS50011"/>
    </source>
</evidence>
<dbReference type="SMART" id="SM00220">
    <property type="entry name" value="S_TKc"/>
    <property type="match status" value="1"/>
</dbReference>
<name>A0A1B6CUL1_9HEMI</name>
<feature type="domain" description="Protein kinase" evidence="11">
    <location>
        <begin position="4"/>
        <end position="295"/>
    </location>
</feature>
<keyword evidence="5 10" id="KW-0547">Nucleotide-binding</keyword>
<dbReference type="EC" id="2.7.11.22" evidence="2"/>
<reference evidence="12" key="1">
    <citation type="submission" date="2015-12" db="EMBL/GenBank/DDBJ databases">
        <title>De novo transcriptome assembly of four potential Pierce s Disease insect vectors from Arizona vineyards.</title>
        <authorList>
            <person name="Tassone E.E."/>
        </authorList>
    </citation>
    <scope>NUCLEOTIDE SEQUENCE</scope>
</reference>
<evidence type="ECO:0000313" key="12">
    <source>
        <dbReference type="EMBL" id="JAS17176.1"/>
    </source>
</evidence>
<dbReference type="GO" id="GO:0004693">
    <property type="term" value="F:cyclin-dependent protein serine/threonine kinase activity"/>
    <property type="evidence" value="ECO:0007669"/>
    <property type="project" value="UniProtKB-EC"/>
</dbReference>
<evidence type="ECO:0000256" key="4">
    <source>
        <dbReference type="ARBA" id="ARBA00022679"/>
    </source>
</evidence>
<dbReference type="GO" id="GO:0005524">
    <property type="term" value="F:ATP binding"/>
    <property type="evidence" value="ECO:0007669"/>
    <property type="project" value="UniProtKB-UniRule"/>
</dbReference>
<dbReference type="InterPro" id="IPR050108">
    <property type="entry name" value="CDK"/>
</dbReference>
<dbReference type="PANTHER" id="PTHR24056:SF400">
    <property type="entry name" value="KINASE, PUTATIVE-RELATED"/>
    <property type="match status" value="1"/>
</dbReference>
<evidence type="ECO:0000256" key="9">
    <source>
        <dbReference type="ARBA" id="ARBA00048367"/>
    </source>
</evidence>
<evidence type="ECO:0000256" key="10">
    <source>
        <dbReference type="PROSITE-ProRule" id="PRU10141"/>
    </source>
</evidence>
<keyword evidence="3" id="KW-0723">Serine/threonine-protein kinase</keyword>
<dbReference type="AlphaFoldDB" id="A0A1B6CUL1"/>
<dbReference type="PROSITE" id="PS50011">
    <property type="entry name" value="PROTEIN_KINASE_DOM"/>
    <property type="match status" value="1"/>
</dbReference>
<dbReference type="PROSITE" id="PS00107">
    <property type="entry name" value="PROTEIN_KINASE_ATP"/>
    <property type="match status" value="1"/>
</dbReference>
<dbReference type="InterPro" id="IPR017441">
    <property type="entry name" value="Protein_kinase_ATP_BS"/>
</dbReference>
<keyword evidence="7 10" id="KW-0067">ATP-binding</keyword>
<dbReference type="Gene3D" id="1.10.510.10">
    <property type="entry name" value="Transferase(Phosphotransferase) domain 1"/>
    <property type="match status" value="1"/>
</dbReference>
<comment type="similarity">
    <text evidence="1">Belongs to the protein kinase superfamily. CMGC Ser/Thr protein kinase family. CDC2/CDKX subfamily.</text>
</comment>
<keyword evidence="6" id="KW-0418">Kinase</keyword>
<dbReference type="Gene3D" id="3.30.200.20">
    <property type="entry name" value="Phosphorylase Kinase, domain 1"/>
    <property type="match status" value="1"/>
</dbReference>
<evidence type="ECO:0000256" key="6">
    <source>
        <dbReference type="ARBA" id="ARBA00022777"/>
    </source>
</evidence>
<accession>A0A1B6CUL1</accession>
<dbReference type="PROSITE" id="PS00108">
    <property type="entry name" value="PROTEIN_KINASE_ST"/>
    <property type="match status" value="1"/>
</dbReference>
<evidence type="ECO:0000256" key="5">
    <source>
        <dbReference type="ARBA" id="ARBA00022741"/>
    </source>
</evidence>
<dbReference type="SUPFAM" id="SSF56112">
    <property type="entry name" value="Protein kinase-like (PK-like)"/>
    <property type="match status" value="1"/>
</dbReference>
<dbReference type="FunFam" id="3.30.200.20:FF:000049">
    <property type="entry name" value="cyclin-dependent kinase-like 1 isoform X1"/>
    <property type="match status" value="1"/>
</dbReference>
<sequence length="580" mass="66488">MDKYESISLVGEGSYGVVLKCRHKASGQIVAIKKFIETEEDHNVRKMALREIRMLKKLQHPNLVNMIEVFRRKRRFYLVFEYMDHTLLDELEDNQSGLGNQKTRCHMFQVIRGIDFCHTNNILHRDIKPENVLVSENGVIKLCDFGFARFITNGPESYTDYVATRWYRAPELLVGDTKYGREVDIWAIGCLFAELMSGDPIFPGESDIDQLFKIIKLQGRLCLKHEHMIARNPMLKGIKKTTFEESDGLVDGTSRSLYKLYPKWPHLCLEIVSLCLRLDPSKRPASYDLLHHSYFTHDNFVEEFLPEISQKIEEEFLKNPLLVKQFVNSDLSLEKKGLTFSRRNSQLETRWRMNFASENHNCRDQQKNLFRESDTLEILEKRNNTNYLSLLDVNEEGCNLEINNGNLVPANKHSPLFSGHKVTSFPCKTSSSYEPYSNSLSPLPYQSLQVHNTVDHLSLPSPPGLLHPAINNLSFSHSTSGENINKHRNIVPQRGGGLSRTQPGKKLDLHLPVEMYSEGFSKPPWKLKCSHDDFSLPNLPGTSPKGVKKKFNHLNTNDNFISPNESSSLLLSSPNNLPFV</sequence>
<dbReference type="EMBL" id="GEDC01020122">
    <property type="protein sequence ID" value="JAS17176.1"/>
    <property type="molecule type" value="Transcribed_RNA"/>
</dbReference>
<comment type="catalytic activity">
    <reaction evidence="9">
        <text>L-seryl-[protein] + ATP = O-phospho-L-seryl-[protein] + ADP + H(+)</text>
        <dbReference type="Rhea" id="RHEA:17989"/>
        <dbReference type="Rhea" id="RHEA-COMP:9863"/>
        <dbReference type="Rhea" id="RHEA-COMP:11604"/>
        <dbReference type="ChEBI" id="CHEBI:15378"/>
        <dbReference type="ChEBI" id="CHEBI:29999"/>
        <dbReference type="ChEBI" id="CHEBI:30616"/>
        <dbReference type="ChEBI" id="CHEBI:83421"/>
        <dbReference type="ChEBI" id="CHEBI:456216"/>
        <dbReference type="EC" id="2.7.11.22"/>
    </reaction>
</comment>
<proteinExistence type="inferred from homology"/>
<dbReference type="PANTHER" id="PTHR24056">
    <property type="entry name" value="CELL DIVISION PROTEIN KINASE"/>
    <property type="match status" value="1"/>
</dbReference>
<dbReference type="GO" id="GO:0005634">
    <property type="term" value="C:nucleus"/>
    <property type="evidence" value="ECO:0007669"/>
    <property type="project" value="TreeGrafter"/>
</dbReference>
<evidence type="ECO:0000256" key="7">
    <source>
        <dbReference type="ARBA" id="ARBA00022840"/>
    </source>
</evidence>
<evidence type="ECO:0000256" key="8">
    <source>
        <dbReference type="ARBA" id="ARBA00047811"/>
    </source>
</evidence>
<evidence type="ECO:0000256" key="2">
    <source>
        <dbReference type="ARBA" id="ARBA00012425"/>
    </source>
</evidence>
<evidence type="ECO:0000256" key="3">
    <source>
        <dbReference type="ARBA" id="ARBA00022527"/>
    </source>
</evidence>
<keyword evidence="4" id="KW-0808">Transferase</keyword>
<dbReference type="InterPro" id="IPR000719">
    <property type="entry name" value="Prot_kinase_dom"/>
</dbReference>
<dbReference type="FunFam" id="1.10.510.10:FF:000624">
    <property type="entry name" value="Mitogen-activated protein kinase"/>
    <property type="match status" value="1"/>
</dbReference>